<keyword evidence="1" id="KW-0732">Signal</keyword>
<evidence type="ECO:0000256" key="1">
    <source>
        <dbReference type="SAM" id="SignalP"/>
    </source>
</evidence>
<reference evidence="2" key="1">
    <citation type="submission" date="2022-09" db="EMBL/GenBank/DDBJ databases">
        <title>Fusarium specimens isolated from Avocado Roots.</title>
        <authorList>
            <person name="Stajich J."/>
            <person name="Roper C."/>
            <person name="Heimlech-Rivalta G."/>
        </authorList>
    </citation>
    <scope>NUCLEOTIDE SEQUENCE</scope>
    <source>
        <strain evidence="2">CF00136</strain>
    </source>
</reference>
<protein>
    <recommendedName>
        <fullName evidence="4">FAD-dependent oxidoreductase 2 FAD binding domain-containing protein</fullName>
    </recommendedName>
</protein>
<keyword evidence="3" id="KW-1185">Reference proteome</keyword>
<evidence type="ECO:0000313" key="3">
    <source>
        <dbReference type="Proteomes" id="UP001152049"/>
    </source>
</evidence>
<proteinExistence type="predicted"/>
<accession>A0A9W8RRC8</accession>
<evidence type="ECO:0000313" key="2">
    <source>
        <dbReference type="EMBL" id="KAJ4250163.1"/>
    </source>
</evidence>
<dbReference type="EMBL" id="JAOQAZ010000031">
    <property type="protein sequence ID" value="KAJ4250163.1"/>
    <property type="molecule type" value="Genomic_DNA"/>
</dbReference>
<name>A0A9W8RRC8_9HYPO</name>
<feature type="signal peptide" evidence="1">
    <location>
        <begin position="1"/>
        <end position="20"/>
    </location>
</feature>
<comment type="caution">
    <text evidence="2">The sequence shown here is derived from an EMBL/GenBank/DDBJ whole genome shotgun (WGS) entry which is preliminary data.</text>
</comment>
<sequence length="146" mass="14890">MSSPLVDALVIGFAPAGLSAALAFAQQGQTVWDMTKAGTTGRYKGIKPEAAEPNTARQTDSGGFEAVGASEKTSAGMLATGRLANVTIALHIARLASALILATDIVKSFTMIKQMKADSCSMNESTIGPAGKGVVIGLKDGSQSFV</sequence>
<feature type="chain" id="PRO_5040996315" description="FAD-dependent oxidoreductase 2 FAD binding domain-containing protein" evidence="1">
    <location>
        <begin position="21"/>
        <end position="146"/>
    </location>
</feature>
<organism evidence="2 3">
    <name type="scientific">Fusarium torreyae</name>
    <dbReference type="NCBI Taxonomy" id="1237075"/>
    <lineage>
        <taxon>Eukaryota</taxon>
        <taxon>Fungi</taxon>
        <taxon>Dikarya</taxon>
        <taxon>Ascomycota</taxon>
        <taxon>Pezizomycotina</taxon>
        <taxon>Sordariomycetes</taxon>
        <taxon>Hypocreomycetidae</taxon>
        <taxon>Hypocreales</taxon>
        <taxon>Nectriaceae</taxon>
        <taxon>Fusarium</taxon>
    </lineage>
</organism>
<dbReference type="AlphaFoldDB" id="A0A9W8RRC8"/>
<dbReference type="Proteomes" id="UP001152049">
    <property type="component" value="Unassembled WGS sequence"/>
</dbReference>
<evidence type="ECO:0008006" key="4">
    <source>
        <dbReference type="Google" id="ProtNLM"/>
    </source>
</evidence>
<gene>
    <name evidence="2" type="ORF">NW762_011977</name>
</gene>